<dbReference type="InterPro" id="IPR036397">
    <property type="entry name" value="RNaseH_sf"/>
</dbReference>
<accession>A0ABD1LS37</accession>
<keyword evidence="1" id="KW-0539">Nucleus</keyword>
<dbReference type="GO" id="GO:0008270">
    <property type="term" value="F:zinc ion binding"/>
    <property type="evidence" value="ECO:0007669"/>
    <property type="project" value="UniProtKB-KW"/>
</dbReference>
<dbReference type="InterPro" id="IPR055191">
    <property type="entry name" value="POL2_thumb"/>
</dbReference>
<dbReference type="GO" id="GO:0003677">
    <property type="term" value="F:DNA binding"/>
    <property type="evidence" value="ECO:0007669"/>
    <property type="project" value="UniProtKB-KW"/>
</dbReference>
<keyword evidence="1" id="KW-0411">Iron-sulfur</keyword>
<keyword evidence="1" id="KW-0235">DNA replication</keyword>
<evidence type="ECO:0000313" key="5">
    <source>
        <dbReference type="Proteomes" id="UP001603857"/>
    </source>
</evidence>
<keyword evidence="2" id="KW-0472">Membrane</keyword>
<dbReference type="AlphaFoldDB" id="A0ABD1LS37"/>
<dbReference type="GO" id="GO:0051539">
    <property type="term" value="F:4 iron, 4 sulfur cluster binding"/>
    <property type="evidence" value="ECO:0007669"/>
    <property type="project" value="UniProtKB-KW"/>
</dbReference>
<dbReference type="SUPFAM" id="SSF53098">
    <property type="entry name" value="Ribonuclease H-like"/>
    <property type="match status" value="1"/>
</dbReference>
<keyword evidence="1" id="KW-0479">Metal-binding</keyword>
<keyword evidence="1" id="KW-0548">Nucleotidyltransferase</keyword>
<dbReference type="GO" id="GO:0005634">
    <property type="term" value="C:nucleus"/>
    <property type="evidence" value="ECO:0007669"/>
    <property type="project" value="UniProtKB-SubCell"/>
</dbReference>
<keyword evidence="2" id="KW-1133">Transmembrane helix</keyword>
<dbReference type="GO" id="GO:0006260">
    <property type="term" value="P:DNA replication"/>
    <property type="evidence" value="ECO:0007669"/>
    <property type="project" value="UniProtKB-KW"/>
</dbReference>
<keyword evidence="1" id="KW-0408">Iron</keyword>
<keyword evidence="2" id="KW-0812">Transmembrane</keyword>
<name>A0ABD1LS37_9FABA</name>
<keyword evidence="1" id="KW-0238">DNA-binding</keyword>
<organism evidence="4 5">
    <name type="scientific">Flemingia macrophylla</name>
    <dbReference type="NCBI Taxonomy" id="520843"/>
    <lineage>
        <taxon>Eukaryota</taxon>
        <taxon>Viridiplantae</taxon>
        <taxon>Streptophyta</taxon>
        <taxon>Embryophyta</taxon>
        <taxon>Tracheophyta</taxon>
        <taxon>Spermatophyta</taxon>
        <taxon>Magnoliopsida</taxon>
        <taxon>eudicotyledons</taxon>
        <taxon>Gunneridae</taxon>
        <taxon>Pentapetalae</taxon>
        <taxon>rosids</taxon>
        <taxon>fabids</taxon>
        <taxon>Fabales</taxon>
        <taxon>Fabaceae</taxon>
        <taxon>Papilionoideae</taxon>
        <taxon>50 kb inversion clade</taxon>
        <taxon>NPAAA clade</taxon>
        <taxon>indigoferoid/millettioid clade</taxon>
        <taxon>Phaseoleae</taxon>
        <taxon>Flemingia</taxon>
    </lineage>
</organism>
<keyword evidence="5" id="KW-1185">Reference proteome</keyword>
<comment type="cofactor">
    <cofactor evidence="1">
        <name>[4Fe-4S] cluster</name>
        <dbReference type="ChEBI" id="CHEBI:49883"/>
    </cofactor>
</comment>
<dbReference type="SUPFAM" id="SSF56672">
    <property type="entry name" value="DNA/RNA polymerases"/>
    <property type="match status" value="1"/>
</dbReference>
<comment type="subcellular location">
    <subcellularLocation>
        <location evidence="1">Nucleus</location>
    </subcellularLocation>
</comment>
<keyword evidence="1" id="KW-0808">Transferase</keyword>
<sequence>MSQATLRVHVSQDMQLGLRDSCNLADPIACLWVLANTVTAVGLYAYPYMMASYSVSDAVATYYLYTTYVHPFIFLLAAIIPMSPDEVLSKGSGTLCEMLLMVQAFKANVICPNKHQSNPEKFYNNRLLESETYIGGHVECLESGVFRSDIPSNFALEPSAYQQLINNLDRDPQYAIRVDGKNKIDLESVSNYDEVKNAIVEKAELFDKFLHGSTLEECYSTVASVANHWLDLLDNSRKDIVDSELLDYISESSTMSKSLADYSEQKSCAVTTAKCLTEFLGNTMVKDKGLRSPVSACVVPVAIFGTDAEVMKFYVRKWWKVSSDGGIRSIVD</sequence>
<dbReference type="PANTHER" id="PTHR10670:SF0">
    <property type="entry name" value="DNA POLYMERASE EPSILON CATALYTIC SUBUNIT A"/>
    <property type="match status" value="1"/>
</dbReference>
<comment type="function">
    <text evidence="1">DNA polymerase II participates in chromosomal DNA replication.</text>
</comment>
<keyword evidence="1" id="KW-0863">Zinc-finger</keyword>
<evidence type="ECO:0000313" key="4">
    <source>
        <dbReference type="EMBL" id="KAL2325730.1"/>
    </source>
</evidence>
<dbReference type="GO" id="GO:0003887">
    <property type="term" value="F:DNA-directed DNA polymerase activity"/>
    <property type="evidence" value="ECO:0007669"/>
    <property type="project" value="UniProtKB-KW"/>
</dbReference>
<protein>
    <recommendedName>
        <fullName evidence="1">DNA polymerase epsilon catalytic subunit</fullName>
        <ecNumber evidence="1">2.7.7.7</ecNumber>
    </recommendedName>
</protein>
<feature type="domain" description="DNA polymerase epsilon ,catalytic subunit A thumb" evidence="3">
    <location>
        <begin position="203"/>
        <end position="332"/>
    </location>
</feature>
<reference evidence="4 5" key="1">
    <citation type="submission" date="2024-08" db="EMBL/GenBank/DDBJ databases">
        <title>Insights into the chromosomal genome structure of Flemingia macrophylla.</title>
        <authorList>
            <person name="Ding Y."/>
            <person name="Zhao Y."/>
            <person name="Bi W."/>
            <person name="Wu M."/>
            <person name="Zhao G."/>
            <person name="Gong Y."/>
            <person name="Li W."/>
            <person name="Zhang P."/>
        </authorList>
    </citation>
    <scope>NUCLEOTIDE SEQUENCE [LARGE SCALE GENOMIC DNA]</scope>
    <source>
        <strain evidence="4">DYQJB</strain>
        <tissue evidence="4">Leaf</tissue>
    </source>
</reference>
<dbReference type="EMBL" id="JBGMDY010000008">
    <property type="protein sequence ID" value="KAL2325730.1"/>
    <property type="molecule type" value="Genomic_DNA"/>
</dbReference>
<dbReference type="EC" id="2.7.7.7" evidence="1"/>
<keyword evidence="1" id="KW-0239">DNA-directed DNA polymerase</keyword>
<evidence type="ECO:0000256" key="2">
    <source>
        <dbReference type="SAM" id="Phobius"/>
    </source>
</evidence>
<comment type="similarity">
    <text evidence="1">Belongs to the DNA polymerase type-B family.</text>
</comment>
<keyword evidence="1" id="KW-0862">Zinc</keyword>
<feature type="transmembrane region" description="Helical" evidence="2">
    <location>
        <begin position="28"/>
        <end position="50"/>
    </location>
</feature>
<proteinExistence type="inferred from homology"/>
<dbReference type="InterPro" id="IPR012337">
    <property type="entry name" value="RNaseH-like_sf"/>
</dbReference>
<dbReference type="InterPro" id="IPR043502">
    <property type="entry name" value="DNA/RNA_pol_sf"/>
</dbReference>
<dbReference type="InterPro" id="IPR029703">
    <property type="entry name" value="POL2"/>
</dbReference>
<evidence type="ECO:0000259" key="3">
    <source>
        <dbReference type="Pfam" id="PF22634"/>
    </source>
</evidence>
<gene>
    <name evidence="4" type="ORF">Fmac_024788</name>
</gene>
<dbReference type="Gene3D" id="3.30.420.10">
    <property type="entry name" value="Ribonuclease H-like superfamily/Ribonuclease H"/>
    <property type="match status" value="1"/>
</dbReference>
<comment type="catalytic activity">
    <reaction evidence="1">
        <text>DNA(n) + a 2'-deoxyribonucleoside 5'-triphosphate = DNA(n+1) + diphosphate</text>
        <dbReference type="Rhea" id="RHEA:22508"/>
        <dbReference type="Rhea" id="RHEA-COMP:17339"/>
        <dbReference type="Rhea" id="RHEA-COMP:17340"/>
        <dbReference type="ChEBI" id="CHEBI:33019"/>
        <dbReference type="ChEBI" id="CHEBI:61560"/>
        <dbReference type="ChEBI" id="CHEBI:173112"/>
        <dbReference type="EC" id="2.7.7.7"/>
    </reaction>
</comment>
<dbReference type="Pfam" id="PF22634">
    <property type="entry name" value="POL2_thumb"/>
    <property type="match status" value="1"/>
</dbReference>
<feature type="transmembrane region" description="Helical" evidence="2">
    <location>
        <begin position="62"/>
        <end position="80"/>
    </location>
</feature>
<keyword evidence="1" id="KW-0004">4Fe-4S</keyword>
<evidence type="ECO:0000256" key="1">
    <source>
        <dbReference type="RuleBase" id="RU365029"/>
    </source>
</evidence>
<comment type="caution">
    <text evidence="4">The sequence shown here is derived from an EMBL/GenBank/DDBJ whole genome shotgun (WGS) entry which is preliminary data.</text>
</comment>
<dbReference type="Proteomes" id="UP001603857">
    <property type="component" value="Unassembled WGS sequence"/>
</dbReference>
<dbReference type="PANTHER" id="PTHR10670">
    <property type="entry name" value="DNA POLYMERASE EPSILON CATALYTIC SUBUNIT A"/>
    <property type="match status" value="1"/>
</dbReference>